<comment type="caution">
    <text evidence="1">The sequence shown here is derived from an EMBL/GenBank/DDBJ whole genome shotgun (WGS) entry which is preliminary data.</text>
</comment>
<evidence type="ECO:0000313" key="1">
    <source>
        <dbReference type="EMBL" id="KAL3745601.1"/>
    </source>
</evidence>
<keyword evidence="2" id="KW-1185">Reference proteome</keyword>
<proteinExistence type="predicted"/>
<evidence type="ECO:0000313" key="2">
    <source>
        <dbReference type="Proteomes" id="UP001634007"/>
    </source>
</evidence>
<dbReference type="EMBL" id="JBJKBG010000003">
    <property type="protein sequence ID" value="KAL3745601.1"/>
    <property type="molecule type" value="Genomic_DNA"/>
</dbReference>
<dbReference type="Proteomes" id="UP001634007">
    <property type="component" value="Unassembled WGS sequence"/>
</dbReference>
<organism evidence="1 2">
    <name type="scientific">Eucalyptus globulus</name>
    <name type="common">Tasmanian blue gum</name>
    <dbReference type="NCBI Taxonomy" id="34317"/>
    <lineage>
        <taxon>Eukaryota</taxon>
        <taxon>Viridiplantae</taxon>
        <taxon>Streptophyta</taxon>
        <taxon>Embryophyta</taxon>
        <taxon>Tracheophyta</taxon>
        <taxon>Spermatophyta</taxon>
        <taxon>Magnoliopsida</taxon>
        <taxon>eudicotyledons</taxon>
        <taxon>Gunneridae</taxon>
        <taxon>Pentapetalae</taxon>
        <taxon>rosids</taxon>
        <taxon>malvids</taxon>
        <taxon>Myrtales</taxon>
        <taxon>Myrtaceae</taxon>
        <taxon>Myrtoideae</taxon>
        <taxon>Eucalypteae</taxon>
        <taxon>Eucalyptus</taxon>
    </lineage>
</organism>
<accession>A0ABD3L6T7</accession>
<sequence length="73" mass="8440">MTRGRALAKDSLNEPTKQKRGWIGVEGKRYLRRKSAGLLVWFGSEWVCSTRQRLRWRSAEEGRQRHVEGVGIG</sequence>
<name>A0ABD3L6T7_EUCGL</name>
<reference evidence="1 2" key="1">
    <citation type="submission" date="2024-11" db="EMBL/GenBank/DDBJ databases">
        <title>Chromosome-level genome assembly of Eucalyptus globulus Labill. provides insights into its genome evolution.</title>
        <authorList>
            <person name="Li X."/>
        </authorList>
    </citation>
    <scope>NUCLEOTIDE SEQUENCE [LARGE SCALE GENOMIC DNA]</scope>
    <source>
        <strain evidence="1">CL2024</strain>
        <tissue evidence="1">Fresh tender leaves</tissue>
    </source>
</reference>
<feature type="non-terminal residue" evidence="1">
    <location>
        <position position="73"/>
    </location>
</feature>
<dbReference type="AlphaFoldDB" id="A0ABD3L6T7"/>
<protein>
    <submittedName>
        <fullName evidence="1">Uncharacterized protein</fullName>
    </submittedName>
</protein>
<gene>
    <name evidence="1" type="ORF">ACJRO7_014683</name>
</gene>